<evidence type="ECO:0000313" key="2">
    <source>
        <dbReference type="Proteomes" id="UP001500943"/>
    </source>
</evidence>
<comment type="caution">
    <text evidence="1">The sequence shown here is derived from an EMBL/GenBank/DDBJ whole genome shotgun (WGS) entry which is preliminary data.</text>
</comment>
<organism evidence="1 2">
    <name type="scientific">Rhodoglobus aureus</name>
    <dbReference type="NCBI Taxonomy" id="191497"/>
    <lineage>
        <taxon>Bacteria</taxon>
        <taxon>Bacillati</taxon>
        <taxon>Actinomycetota</taxon>
        <taxon>Actinomycetes</taxon>
        <taxon>Micrococcales</taxon>
        <taxon>Microbacteriaceae</taxon>
        <taxon>Rhodoglobus</taxon>
    </lineage>
</organism>
<name>A0ABP4GDM9_9MICO</name>
<dbReference type="EMBL" id="BAAAKW010000033">
    <property type="protein sequence ID" value="GAA1220365.1"/>
    <property type="molecule type" value="Genomic_DNA"/>
</dbReference>
<accession>A0ABP4GDM9</accession>
<keyword evidence="2" id="KW-1185">Reference proteome</keyword>
<dbReference type="Proteomes" id="UP001500943">
    <property type="component" value="Unassembled WGS sequence"/>
</dbReference>
<proteinExistence type="predicted"/>
<gene>
    <name evidence="1" type="ORF">GCM10009655_19930</name>
</gene>
<reference evidence="2" key="1">
    <citation type="journal article" date="2019" name="Int. J. Syst. Evol. Microbiol.">
        <title>The Global Catalogue of Microorganisms (GCM) 10K type strain sequencing project: providing services to taxonomists for standard genome sequencing and annotation.</title>
        <authorList>
            <consortium name="The Broad Institute Genomics Platform"/>
            <consortium name="The Broad Institute Genome Sequencing Center for Infectious Disease"/>
            <person name="Wu L."/>
            <person name="Ma J."/>
        </authorList>
    </citation>
    <scope>NUCLEOTIDE SEQUENCE [LARGE SCALE GENOMIC DNA]</scope>
    <source>
        <strain evidence="2">JCM 12762</strain>
    </source>
</reference>
<protein>
    <submittedName>
        <fullName evidence="1">Uncharacterized protein</fullName>
    </submittedName>
</protein>
<evidence type="ECO:0000313" key="1">
    <source>
        <dbReference type="EMBL" id="GAA1220365.1"/>
    </source>
</evidence>
<sequence length="76" mass="8857">MVLDARANNQLFGFSNLPKSFARDQVLKLEGDFNEHFTLYSPRHYERDALYVFTQHPMTSTLSTNGCWFTHLKNST</sequence>